<feature type="region of interest" description="Disordered" evidence="10">
    <location>
        <begin position="1710"/>
        <end position="1734"/>
    </location>
</feature>
<feature type="domain" description="C2H2-type" evidence="11">
    <location>
        <begin position="1566"/>
        <end position="1595"/>
    </location>
</feature>
<feature type="domain" description="C2H2-type" evidence="11">
    <location>
        <begin position="845"/>
        <end position="874"/>
    </location>
</feature>
<evidence type="ECO:0000256" key="4">
    <source>
        <dbReference type="ARBA" id="ARBA00022771"/>
    </source>
</evidence>
<feature type="compositionally biased region" description="Basic and acidic residues" evidence="10">
    <location>
        <begin position="1286"/>
        <end position="1303"/>
    </location>
</feature>
<name>A0A6H5HLL4_9HEMI</name>
<dbReference type="InterPro" id="IPR036236">
    <property type="entry name" value="Znf_C2H2_sf"/>
</dbReference>
<dbReference type="GO" id="GO:0008270">
    <property type="term" value="F:zinc ion binding"/>
    <property type="evidence" value="ECO:0007669"/>
    <property type="project" value="UniProtKB-KW"/>
</dbReference>
<feature type="domain" description="C2H2-type" evidence="11">
    <location>
        <begin position="1621"/>
        <end position="1650"/>
    </location>
</feature>
<keyword evidence="5" id="KW-0862">Zinc</keyword>
<evidence type="ECO:0000259" key="11">
    <source>
        <dbReference type="PROSITE" id="PS50157"/>
    </source>
</evidence>
<keyword evidence="3" id="KW-0677">Repeat</keyword>
<evidence type="ECO:0000313" key="12">
    <source>
        <dbReference type="EMBL" id="CAB0019192.1"/>
    </source>
</evidence>
<feature type="region of interest" description="Disordered" evidence="10">
    <location>
        <begin position="791"/>
        <end position="811"/>
    </location>
</feature>
<keyword evidence="13" id="KW-1185">Reference proteome</keyword>
<feature type="non-terminal residue" evidence="12">
    <location>
        <position position="1771"/>
    </location>
</feature>
<feature type="region of interest" description="Disordered" evidence="10">
    <location>
        <begin position="1395"/>
        <end position="1424"/>
    </location>
</feature>
<dbReference type="InterPro" id="IPR013087">
    <property type="entry name" value="Znf_C2H2_type"/>
</dbReference>
<feature type="region of interest" description="Disordered" evidence="10">
    <location>
        <begin position="865"/>
        <end position="896"/>
    </location>
</feature>
<dbReference type="PROSITE" id="PS00028">
    <property type="entry name" value="ZINC_FINGER_C2H2_1"/>
    <property type="match status" value="5"/>
</dbReference>
<evidence type="ECO:0000256" key="10">
    <source>
        <dbReference type="SAM" id="MobiDB-lite"/>
    </source>
</evidence>
<evidence type="ECO:0000256" key="3">
    <source>
        <dbReference type="ARBA" id="ARBA00022737"/>
    </source>
</evidence>
<feature type="compositionally biased region" description="Pro residues" evidence="10">
    <location>
        <begin position="1259"/>
        <end position="1268"/>
    </location>
</feature>
<evidence type="ECO:0000256" key="5">
    <source>
        <dbReference type="ARBA" id="ARBA00022833"/>
    </source>
</evidence>
<dbReference type="GO" id="GO:0000978">
    <property type="term" value="F:RNA polymerase II cis-regulatory region sequence-specific DNA binding"/>
    <property type="evidence" value="ECO:0007669"/>
    <property type="project" value="TreeGrafter"/>
</dbReference>
<comment type="subcellular location">
    <subcellularLocation>
        <location evidence="1">Nucleus</location>
    </subcellularLocation>
</comment>
<evidence type="ECO:0000256" key="7">
    <source>
        <dbReference type="ARBA" id="ARBA00023163"/>
    </source>
</evidence>
<reference evidence="12 13" key="1">
    <citation type="submission" date="2020-02" db="EMBL/GenBank/DDBJ databases">
        <authorList>
            <person name="Ferguson B K."/>
        </authorList>
    </citation>
    <scope>NUCLEOTIDE SEQUENCE [LARGE SCALE GENOMIC DNA]</scope>
</reference>
<dbReference type="PANTHER" id="PTHR45944">
    <property type="entry name" value="SCHNURRI, ISOFORM F"/>
    <property type="match status" value="1"/>
</dbReference>
<accession>A0A6H5HLL4</accession>
<keyword evidence="8" id="KW-0539">Nucleus</keyword>
<keyword evidence="2" id="KW-0479">Metal-binding</keyword>
<feature type="compositionally biased region" description="Acidic residues" evidence="10">
    <location>
        <begin position="1402"/>
        <end position="1424"/>
    </location>
</feature>
<dbReference type="PANTHER" id="PTHR45944:SF2">
    <property type="entry name" value="SCHNURRI, ISOFORM F"/>
    <property type="match status" value="1"/>
</dbReference>
<dbReference type="GO" id="GO:0005634">
    <property type="term" value="C:nucleus"/>
    <property type="evidence" value="ECO:0007669"/>
    <property type="project" value="UniProtKB-SubCell"/>
</dbReference>
<feature type="region of interest" description="Disordered" evidence="10">
    <location>
        <begin position="507"/>
        <end position="607"/>
    </location>
</feature>
<feature type="compositionally biased region" description="Polar residues" evidence="10">
    <location>
        <begin position="540"/>
        <end position="555"/>
    </location>
</feature>
<dbReference type="SUPFAM" id="SSF57667">
    <property type="entry name" value="beta-beta-alpha zinc fingers"/>
    <property type="match status" value="3"/>
</dbReference>
<gene>
    <name evidence="12" type="ORF">NTEN_LOCUS22904</name>
</gene>
<evidence type="ECO:0000256" key="8">
    <source>
        <dbReference type="ARBA" id="ARBA00023242"/>
    </source>
</evidence>
<dbReference type="InterPro" id="IPR051969">
    <property type="entry name" value="Zinc-finger_DNA-bd_regulators"/>
</dbReference>
<feature type="compositionally biased region" description="Basic and acidic residues" evidence="10">
    <location>
        <begin position="569"/>
        <end position="583"/>
    </location>
</feature>
<keyword evidence="6" id="KW-0805">Transcription regulation</keyword>
<evidence type="ECO:0000313" key="13">
    <source>
        <dbReference type="Proteomes" id="UP000479000"/>
    </source>
</evidence>
<feature type="domain" description="C2H2-type" evidence="11">
    <location>
        <begin position="1538"/>
        <end position="1565"/>
    </location>
</feature>
<evidence type="ECO:0000256" key="2">
    <source>
        <dbReference type="ARBA" id="ARBA00022723"/>
    </source>
</evidence>
<protein>
    <recommendedName>
        <fullName evidence="11">C2H2-type domain-containing protein</fullName>
    </recommendedName>
</protein>
<organism evidence="12 13">
    <name type="scientific">Nesidiocoris tenuis</name>
    <dbReference type="NCBI Taxonomy" id="355587"/>
    <lineage>
        <taxon>Eukaryota</taxon>
        <taxon>Metazoa</taxon>
        <taxon>Ecdysozoa</taxon>
        <taxon>Arthropoda</taxon>
        <taxon>Hexapoda</taxon>
        <taxon>Insecta</taxon>
        <taxon>Pterygota</taxon>
        <taxon>Neoptera</taxon>
        <taxon>Paraneoptera</taxon>
        <taxon>Hemiptera</taxon>
        <taxon>Heteroptera</taxon>
        <taxon>Panheteroptera</taxon>
        <taxon>Cimicomorpha</taxon>
        <taxon>Miridae</taxon>
        <taxon>Dicyphina</taxon>
        <taxon>Nesidiocoris</taxon>
    </lineage>
</organism>
<proteinExistence type="predicted"/>
<dbReference type="Gene3D" id="3.30.160.60">
    <property type="entry name" value="Classic Zinc Finger"/>
    <property type="match status" value="4"/>
</dbReference>
<dbReference type="GO" id="GO:0000981">
    <property type="term" value="F:DNA-binding transcription factor activity, RNA polymerase II-specific"/>
    <property type="evidence" value="ECO:0007669"/>
    <property type="project" value="TreeGrafter"/>
</dbReference>
<sequence>MLPRIQIIIANTSITQDRTNADLDSLTFSDRIARRICTKLERNTTFRTSFVEIGSAYCVLSTHHWFSILRRKQQVIGIQKQLNLTVEFLKIPPCFLSRRRNASNDARPRVNVRAPLVNGKDCAYRKPIRGRRCLGDLAGPGLCEPSDLLTPRRRIRNSSTITEPAVLVEFSFRLVTEVVPGVPRRPEEESRNYSGSLARDCQLMTRILCLPIGGLLLWKLLMPKNAMGSSCRWKTKPVNIFENMDYNTGCCSGRLFHRHASESALRSSSSAESQNPCPAYQPSARKERRCRQGPTPCIPFVVIPACYLNCELASYFFQADPNLCRNGRVQRTRRGFLREDLDDRSRRPNYGRCDRRCYESKVPNYSCTSSSDYERSEPGEKCRTADRRNSCDEKLYNYRDTEFGQTVFVRSPCKASYPQPDLVLCRAEETTYQASYRDPQIVAMENMMKNNECSNEEGNDAKQIRRTYSCPAMEDQAHDSAMMDSNDGQDRFRRKVAKCRRRSKKYSSCSKVYKQQRRHSLPPRRSSCFGPRKLSKRMSSHSFRSLGRPSQNFNRGSLDRHSKNFNRGSVDRHSRTSNRESQDRQSQNFSRGSQDRHSHNFNGGSQDYSASSRLFAEAYGAPEAIGGSPGDDFRQDSANIASRMRPGKRFLSERKRRATTRTGVSNKWTPARERRQPKFANRRAFFSRELFPFWSMFFPFQWPTQLSNSLLQPMSTISFVPSFASHGTCSMVPSRDETQTQTQRGDVCCLDKQVQENGLDGYKMVQESESTNRYLHKKFKKVATLEESGPKRGKGVLYSIPPEEPEQPKSVSPDGRYVCPYCKVCVSKPSVLQKHIRAHTNERPYPCLPCGFAFKTKSNLYKHRRSRAHSLKTDGLSSEDDDGGSPSSEMSNKPYKPKFHLTETSLSSAASTCSSPFSSSPSPDLLNAQINHLITENPAMLFDMDGPSILRRDTPSPLRNGESNAALRLSSYPNRLSSGTGRYLISLGLPKKSFIPVPTVKSSSAPPITLRPTCFPANPSLPPAPLLGKTPLVDTYDGDSVKKRKLDLNRLNSAKKCSLKLFGGGAVQVLDNSPENCKIQRLDVNKEIARKDAQVLMFAKTGLNVVGATIVQSNTPEVQSPSYSEKLVLPIISNVSPPLLKVPGISTPVQFPPLRFPPSMNPLTQITAYNPLTLPTLSPVKSSTQPQGPLASPYNGGVGTIMLAGKEIPFVPGMPGPQTLLGSSPPLAVPSHVQLQKQEKSVIIRSPVPSISHTKTDTPKPPPPPRAPSPVKAESPEPEPAVKQLSDSKDDAKSASEGQERKFLRPSSLPLKPGTYMPKKQLAAPFHTTSLISPETPRPRKSYGQLYLNGHAYTYLGLKCSTRMFFCTLNKPQPIYVPLAPDQYKVSMYSNWTSGPITPAGVDEESEETEEDEDDEDDESEDDAEDGLYTRAALKTPVITSASSQPLLMASVCSTTEKLPSTPIVEHSDDGALLHAYLTERTIRDQHIKVQLNRKRDLEPVERVSDSVSSQLHQPMVSDGLNCNRGIVPGASTEDGKSMCSVCNKVFNKPSQLRLHVNIHYFERPFRCESCAVSFRTKGHLQKHLRSLSHLNKPYYSNDRVLQMNMNSTFGTATTSNPRPFKCDDCKIAFRIHGHLAKHFRSKMHIMKLECLGKLPFGMYAELERSGINMSDIDTTDCENSLESLQLLAQKLSLDKPGTPRPDHWEALEQQQRGGVSGSDMFGGGSASEDESSYSNDNFGRPYVHHGSFNNWLFFIPVHSINVAEPRGKVI</sequence>
<evidence type="ECO:0000256" key="1">
    <source>
        <dbReference type="ARBA" id="ARBA00004123"/>
    </source>
</evidence>
<keyword evidence="7" id="KW-0804">Transcription</keyword>
<dbReference type="SMART" id="SM00355">
    <property type="entry name" value="ZnF_C2H2"/>
    <property type="match status" value="5"/>
</dbReference>
<feature type="compositionally biased region" description="Low complexity" evidence="10">
    <location>
        <begin position="1243"/>
        <end position="1252"/>
    </location>
</feature>
<evidence type="ECO:0000256" key="9">
    <source>
        <dbReference type="PROSITE-ProRule" id="PRU00042"/>
    </source>
</evidence>
<evidence type="ECO:0000256" key="6">
    <source>
        <dbReference type="ARBA" id="ARBA00023015"/>
    </source>
</evidence>
<dbReference type="PROSITE" id="PS50157">
    <property type="entry name" value="ZINC_FINGER_C2H2_2"/>
    <property type="match status" value="5"/>
</dbReference>
<feature type="region of interest" description="Disordered" evidence="10">
    <location>
        <begin position="1231"/>
        <end position="1317"/>
    </location>
</feature>
<dbReference type="EMBL" id="CADCXU010033883">
    <property type="protein sequence ID" value="CAB0019192.1"/>
    <property type="molecule type" value="Genomic_DNA"/>
</dbReference>
<feature type="compositionally biased region" description="Gly residues" evidence="10">
    <location>
        <begin position="1715"/>
        <end position="1726"/>
    </location>
</feature>
<keyword evidence="4 9" id="KW-0863">Zinc-finger</keyword>
<dbReference type="Proteomes" id="UP000479000">
    <property type="component" value="Unassembled WGS sequence"/>
</dbReference>
<dbReference type="OrthoDB" id="10042249at2759"/>
<feature type="domain" description="C2H2-type" evidence="11">
    <location>
        <begin position="817"/>
        <end position="844"/>
    </location>
</feature>
<dbReference type="Pfam" id="PF00096">
    <property type="entry name" value="zf-C2H2"/>
    <property type="match status" value="2"/>
</dbReference>